<dbReference type="OrthoDB" id="9803895at2"/>
<dbReference type="InterPro" id="IPR005543">
    <property type="entry name" value="PASTA_dom"/>
</dbReference>
<keyword evidence="2" id="KW-0812">Transmembrane</keyword>
<gene>
    <name evidence="4" type="ORF">E0W69_001055</name>
</gene>
<keyword evidence="5" id="KW-1185">Reference proteome</keyword>
<keyword evidence="2" id="KW-1133">Transmembrane helix</keyword>
<feature type="domain" description="PASTA" evidence="3">
    <location>
        <begin position="180"/>
        <end position="253"/>
    </location>
</feature>
<feature type="region of interest" description="Disordered" evidence="1">
    <location>
        <begin position="243"/>
        <end position="275"/>
    </location>
</feature>
<proteinExistence type="predicted"/>
<dbReference type="Proteomes" id="UP000292424">
    <property type="component" value="Chromosome"/>
</dbReference>
<accession>A0A5P2FV11</accession>
<name>A0A5P2FV11_9BACT</name>
<dbReference type="SMART" id="SM00740">
    <property type="entry name" value="PASTA"/>
    <property type="match status" value="3"/>
</dbReference>
<feature type="domain" description="PASTA" evidence="3">
    <location>
        <begin position="107"/>
        <end position="177"/>
    </location>
</feature>
<evidence type="ECO:0000313" key="4">
    <source>
        <dbReference type="EMBL" id="QES87304.1"/>
    </source>
</evidence>
<dbReference type="AlphaFoldDB" id="A0A5P2FV11"/>
<feature type="transmembrane region" description="Helical" evidence="2">
    <location>
        <begin position="12"/>
        <end position="33"/>
    </location>
</feature>
<dbReference type="PROSITE" id="PS51257">
    <property type="entry name" value="PROKAR_LIPOPROTEIN"/>
    <property type="match status" value="1"/>
</dbReference>
<reference evidence="4 5" key="1">
    <citation type="submission" date="2019-09" db="EMBL/GenBank/DDBJ databases">
        <title>Complete genome sequence of Arachidicoccus sp. B3-10 isolated from apple orchard soil.</title>
        <authorList>
            <person name="Kim H.S."/>
            <person name="Han K.-I."/>
            <person name="Suh M.K."/>
            <person name="Lee K.C."/>
            <person name="Eom M.K."/>
            <person name="Kim J.-S."/>
            <person name="Kang S.W."/>
            <person name="Sin Y."/>
            <person name="Lee J.-S."/>
        </authorList>
    </citation>
    <scope>NUCLEOTIDE SEQUENCE [LARGE SCALE GENOMIC DNA]</scope>
    <source>
        <strain evidence="4 5">B3-10</strain>
    </source>
</reference>
<dbReference type="RefSeq" id="WP_131328182.1">
    <property type="nucleotide sequence ID" value="NZ_CP044016.1"/>
</dbReference>
<keyword evidence="2" id="KW-0472">Membrane</keyword>
<evidence type="ECO:0000256" key="1">
    <source>
        <dbReference type="SAM" id="MobiDB-lite"/>
    </source>
</evidence>
<protein>
    <submittedName>
        <fullName evidence="4">PASTA domain-containing protein</fullName>
    </submittedName>
</protein>
<evidence type="ECO:0000256" key="2">
    <source>
        <dbReference type="SAM" id="Phobius"/>
    </source>
</evidence>
<dbReference type="EMBL" id="CP044016">
    <property type="protein sequence ID" value="QES87304.1"/>
    <property type="molecule type" value="Genomic_DNA"/>
</dbReference>
<feature type="domain" description="PASTA" evidence="3">
    <location>
        <begin position="40"/>
        <end position="105"/>
    </location>
</feature>
<dbReference type="PROSITE" id="PS51178">
    <property type="entry name" value="PASTA"/>
    <property type="match status" value="3"/>
</dbReference>
<dbReference type="KEGG" id="arac:E0W69_001055"/>
<evidence type="ECO:0000313" key="5">
    <source>
        <dbReference type="Proteomes" id="UP000292424"/>
    </source>
</evidence>
<dbReference type="CDD" id="cd06577">
    <property type="entry name" value="PASTA_pknB"/>
    <property type="match status" value="2"/>
</dbReference>
<evidence type="ECO:0000259" key="3">
    <source>
        <dbReference type="PROSITE" id="PS51178"/>
    </source>
</evidence>
<dbReference type="SUPFAM" id="SSF54184">
    <property type="entry name" value="Penicillin-binding protein 2x (pbp-2x), c-terminal domain"/>
    <property type="match status" value="1"/>
</dbReference>
<sequence length="275" mass="29693">MFRFITTRPFWVNLLVAIAIISACFALFFMSLASITKHDDIKKVPDVVGKSTAEAVQILESQGLKVSLQDSVYIDSIPKSSVLKESPDADALVKEGRTIFLTVNRAQAPTISMPDLRGFSITSAQLLLQNLGLKLEGTKYINDVAKNAVKQQLVNNAEIQPGTPIPVGTSVLLVLGNGAGNETMEVPDIVGMTLAEARDYLQTFNISIGTITANPDVTNQDEGFIFKQDPPRNNGFQKNRMKPGQAINVWLSAQDANAPKPENNDANPGENGPGV</sequence>
<organism evidence="4 5">
    <name type="scientific">Rhizosphaericola mali</name>
    <dbReference type="NCBI Taxonomy" id="2545455"/>
    <lineage>
        <taxon>Bacteria</taxon>
        <taxon>Pseudomonadati</taxon>
        <taxon>Bacteroidota</taxon>
        <taxon>Chitinophagia</taxon>
        <taxon>Chitinophagales</taxon>
        <taxon>Chitinophagaceae</taxon>
        <taxon>Rhizosphaericola</taxon>
    </lineage>
</organism>
<dbReference type="Gene3D" id="3.30.10.20">
    <property type="match status" value="3"/>
</dbReference>
<dbReference type="Pfam" id="PF03793">
    <property type="entry name" value="PASTA"/>
    <property type="match status" value="3"/>
</dbReference>